<dbReference type="InterPro" id="IPR056594">
    <property type="entry name" value="AT5G49610-like_b-prop"/>
</dbReference>
<comment type="caution">
    <text evidence="2">The sequence shown here is derived from an EMBL/GenBank/DDBJ whole genome shotgun (WGS) entry which is preliminary data.</text>
</comment>
<feature type="domain" description="F-box" evidence="1">
    <location>
        <begin position="27"/>
        <end position="67"/>
    </location>
</feature>
<dbReference type="PANTHER" id="PTHR32133:SF134">
    <property type="entry name" value="OS05G0320100 PROTEIN"/>
    <property type="match status" value="1"/>
</dbReference>
<dbReference type="Proteomes" id="UP001231189">
    <property type="component" value="Unassembled WGS sequence"/>
</dbReference>
<dbReference type="AlphaFoldDB" id="A0AAD8RWJ6"/>
<dbReference type="EMBL" id="JAUUTY010000005">
    <property type="protein sequence ID" value="KAK1632242.1"/>
    <property type="molecule type" value="Genomic_DNA"/>
</dbReference>
<dbReference type="SUPFAM" id="SSF81383">
    <property type="entry name" value="F-box domain"/>
    <property type="match status" value="1"/>
</dbReference>
<organism evidence="2 3">
    <name type="scientific">Lolium multiflorum</name>
    <name type="common">Italian ryegrass</name>
    <name type="synonym">Lolium perenne subsp. multiflorum</name>
    <dbReference type="NCBI Taxonomy" id="4521"/>
    <lineage>
        <taxon>Eukaryota</taxon>
        <taxon>Viridiplantae</taxon>
        <taxon>Streptophyta</taxon>
        <taxon>Embryophyta</taxon>
        <taxon>Tracheophyta</taxon>
        <taxon>Spermatophyta</taxon>
        <taxon>Magnoliopsida</taxon>
        <taxon>Liliopsida</taxon>
        <taxon>Poales</taxon>
        <taxon>Poaceae</taxon>
        <taxon>BOP clade</taxon>
        <taxon>Pooideae</taxon>
        <taxon>Poodae</taxon>
        <taxon>Poeae</taxon>
        <taxon>Poeae Chloroplast Group 2 (Poeae type)</taxon>
        <taxon>Loliodinae</taxon>
        <taxon>Loliinae</taxon>
        <taxon>Lolium</taxon>
    </lineage>
</organism>
<keyword evidence="3" id="KW-1185">Reference proteome</keyword>
<sequence>MDRHRRRRLEASPVLPGPAHAAPLDDDDLLLEILLRLPPQPTSLLRASVVCKRWRRLVSDPGFLRRFRAHHRKPPLLGFISLEGYGPLYRFTPTLDPPDRIPAARFSLTQRPGECLHLVDCRHGLALFLNKKLPEALVWNPISGEQRRVALPPEFDNTVQGDVRCAAVLCAAGDDDPNHVHGDCDLSSYKLALVRGGQRHTRVFACLYKSKSALWGNLISTTTITDRLHNWGRGSVLIRNTLCWMISEEGDTLQLDSDAQKLVVIEKPVYRCTGDFSSEIIRTAEGSLGLVVFTELSMLLWVYSDEVGRWVPQETIELASHLSPGVPVEDIWPLILGYDEDHNVILLRISIGLFMIQLDSMRFKEIFGTNFITSYFPYTSYYASDLATSGTDAEPGISRST</sequence>
<dbReference type="Pfam" id="PF23635">
    <property type="entry name" value="Beta-prop_AT5G49610-like"/>
    <property type="match status" value="1"/>
</dbReference>
<dbReference type="PANTHER" id="PTHR32133">
    <property type="entry name" value="OS07G0120400 PROTEIN"/>
    <property type="match status" value="1"/>
</dbReference>
<evidence type="ECO:0000259" key="1">
    <source>
        <dbReference type="SMART" id="SM00256"/>
    </source>
</evidence>
<dbReference type="SMART" id="SM00256">
    <property type="entry name" value="FBOX"/>
    <property type="match status" value="1"/>
</dbReference>
<dbReference type="Pfam" id="PF12937">
    <property type="entry name" value="F-box-like"/>
    <property type="match status" value="1"/>
</dbReference>
<evidence type="ECO:0000313" key="3">
    <source>
        <dbReference type="Proteomes" id="UP001231189"/>
    </source>
</evidence>
<name>A0AAD8RWJ6_LOLMU</name>
<dbReference type="Gene3D" id="1.20.1280.50">
    <property type="match status" value="1"/>
</dbReference>
<reference evidence="2" key="1">
    <citation type="submission" date="2023-07" db="EMBL/GenBank/DDBJ databases">
        <title>A chromosome-level genome assembly of Lolium multiflorum.</title>
        <authorList>
            <person name="Chen Y."/>
            <person name="Copetti D."/>
            <person name="Kolliker R."/>
            <person name="Studer B."/>
        </authorList>
    </citation>
    <scope>NUCLEOTIDE SEQUENCE</scope>
    <source>
        <strain evidence="2">02402/16</strain>
        <tissue evidence="2">Leaf</tissue>
    </source>
</reference>
<gene>
    <name evidence="2" type="ORF">QYE76_006557</name>
</gene>
<dbReference type="InterPro" id="IPR036047">
    <property type="entry name" value="F-box-like_dom_sf"/>
</dbReference>
<dbReference type="InterPro" id="IPR001810">
    <property type="entry name" value="F-box_dom"/>
</dbReference>
<protein>
    <recommendedName>
        <fullName evidence="1">F-box domain-containing protein</fullName>
    </recommendedName>
</protein>
<proteinExistence type="predicted"/>
<accession>A0AAD8RWJ6</accession>
<evidence type="ECO:0000313" key="2">
    <source>
        <dbReference type="EMBL" id="KAK1632242.1"/>
    </source>
</evidence>